<dbReference type="Pfam" id="PF19086">
    <property type="entry name" value="Terpene_syn_C_2"/>
    <property type="match status" value="1"/>
</dbReference>
<name>A0A5Q0M0V3_VARPD</name>
<evidence type="ECO:0000256" key="1">
    <source>
        <dbReference type="RuleBase" id="RU366034"/>
    </source>
</evidence>
<dbReference type="GO" id="GO:0046872">
    <property type="term" value="F:metal ion binding"/>
    <property type="evidence" value="ECO:0007669"/>
    <property type="project" value="UniProtKB-KW"/>
</dbReference>
<dbReference type="PANTHER" id="PTHR35201">
    <property type="entry name" value="TERPENE SYNTHASE"/>
    <property type="match status" value="1"/>
</dbReference>
<keyword evidence="1" id="KW-0460">Magnesium</keyword>
<gene>
    <name evidence="2" type="ORF">GFK26_09810</name>
</gene>
<keyword evidence="1" id="KW-0456">Lyase</keyword>
<sequence>MKLPYFECPIPSAIHPEAAHADAQSVAWMRRFALCIDDTERERMARSGCGELAARIVPDATAQTLQILSDFFIWNVSFDDEYCDEGPLSRQPGRLAGTLAMIHRAIETPEDGAQFKDRYAAAMCDIRRRLQTHASADQMAQWLAAMKGWFFAETWKAGNVATGHVPSLDDYALLRLYSGGGLAFPTLAAIAQGYAVPVDMLEDRRVKALTEMALTLATWSADIVSYEKEVAREQGAHNLVSVIQHEDQCTPALAAARAVAMYMEIMQLFLSLRTELLTHPSPALQRHLQCLGHIVRATFDWCHGSERYVQEAAPAEAPSETPAAAHAASPRTARTISSIAWWWVHDPAPRDVRRGVEPAVRAPATAGALP</sequence>
<comment type="similarity">
    <text evidence="1">Belongs to the terpene synthase family.</text>
</comment>
<dbReference type="AlphaFoldDB" id="A0A5Q0M0V3"/>
<keyword evidence="1" id="KW-0479">Metal-binding</keyword>
<reference evidence="2 3" key="1">
    <citation type="submission" date="2019-10" db="EMBL/GenBank/DDBJ databases">
        <title>Complete genome sequence of Variovorax paradoxus 5C-2.</title>
        <authorList>
            <person name="Gogoleva N.E."/>
            <person name="Balkin A.S."/>
        </authorList>
    </citation>
    <scope>NUCLEOTIDE SEQUENCE [LARGE SCALE GENOMIC DNA]</scope>
    <source>
        <strain evidence="2 3">5C-2</strain>
    </source>
</reference>
<dbReference type="EMBL" id="CP045644">
    <property type="protein sequence ID" value="QFZ83039.1"/>
    <property type="molecule type" value="Genomic_DNA"/>
</dbReference>
<proteinExistence type="inferred from homology"/>
<accession>A0A5Q0M0V3</accession>
<evidence type="ECO:0000313" key="3">
    <source>
        <dbReference type="Proteomes" id="UP000326780"/>
    </source>
</evidence>
<dbReference type="EC" id="4.2.3.-" evidence="1"/>
<dbReference type="RefSeq" id="WP_153281803.1">
    <property type="nucleotide sequence ID" value="NZ_CP045644.1"/>
</dbReference>
<dbReference type="InterPro" id="IPR008949">
    <property type="entry name" value="Isoprenoid_synthase_dom_sf"/>
</dbReference>
<dbReference type="Proteomes" id="UP000326780">
    <property type="component" value="Chromosome"/>
</dbReference>
<dbReference type="InterPro" id="IPR034686">
    <property type="entry name" value="Terpene_cyclase-like_2"/>
</dbReference>
<protein>
    <recommendedName>
        <fullName evidence="1">Terpene synthase</fullName>
        <ecNumber evidence="1">4.2.3.-</ecNumber>
    </recommendedName>
</protein>
<dbReference type="GO" id="GO:0010333">
    <property type="term" value="F:terpene synthase activity"/>
    <property type="evidence" value="ECO:0007669"/>
    <property type="project" value="InterPro"/>
</dbReference>
<organism evidence="2 3">
    <name type="scientific">Variovorax paradoxus</name>
    <dbReference type="NCBI Taxonomy" id="34073"/>
    <lineage>
        <taxon>Bacteria</taxon>
        <taxon>Pseudomonadati</taxon>
        <taxon>Pseudomonadota</taxon>
        <taxon>Betaproteobacteria</taxon>
        <taxon>Burkholderiales</taxon>
        <taxon>Comamonadaceae</taxon>
        <taxon>Variovorax</taxon>
    </lineage>
</organism>
<comment type="cofactor">
    <cofactor evidence="1">
        <name>Mg(2+)</name>
        <dbReference type="ChEBI" id="CHEBI:18420"/>
    </cofactor>
</comment>
<dbReference type="Gene3D" id="1.10.600.10">
    <property type="entry name" value="Farnesyl Diphosphate Synthase"/>
    <property type="match status" value="1"/>
</dbReference>
<dbReference type="PANTHER" id="PTHR35201:SF4">
    <property type="entry name" value="BETA-PINACENE SYNTHASE-RELATED"/>
    <property type="match status" value="1"/>
</dbReference>
<evidence type="ECO:0000313" key="2">
    <source>
        <dbReference type="EMBL" id="QFZ83039.1"/>
    </source>
</evidence>
<dbReference type="SUPFAM" id="SSF48576">
    <property type="entry name" value="Terpenoid synthases"/>
    <property type="match status" value="1"/>
</dbReference>